<reference evidence="8" key="1">
    <citation type="submission" date="2013-04" db="EMBL/GenBank/DDBJ databases">
        <authorList>
            <person name="Qu J."/>
            <person name="Murali S.C."/>
            <person name="Bandaranaike D."/>
            <person name="Bellair M."/>
            <person name="Blankenburg K."/>
            <person name="Chao H."/>
            <person name="Dinh H."/>
            <person name="Doddapaneni H."/>
            <person name="Downs B."/>
            <person name="Dugan-Rocha S."/>
            <person name="Elkadiri S."/>
            <person name="Gnanaolivu R.D."/>
            <person name="Hernandez B."/>
            <person name="Javaid M."/>
            <person name="Jayaseelan J.C."/>
            <person name="Lee S."/>
            <person name="Li M."/>
            <person name="Ming W."/>
            <person name="Munidasa M."/>
            <person name="Muniz J."/>
            <person name="Nguyen L."/>
            <person name="Ongeri F."/>
            <person name="Osuji N."/>
            <person name="Pu L.-L."/>
            <person name="Puazo M."/>
            <person name="Qu C."/>
            <person name="Quiroz J."/>
            <person name="Raj R."/>
            <person name="Weissenberger G."/>
            <person name="Xin Y."/>
            <person name="Zou X."/>
            <person name="Han Y."/>
            <person name="Richards S."/>
            <person name="Worley K."/>
            <person name="Muzny D."/>
            <person name="Gibbs R."/>
        </authorList>
    </citation>
    <scope>NUCLEOTIDE SEQUENCE</scope>
    <source>
        <strain evidence="8">Sampled in the wild</strain>
    </source>
</reference>
<evidence type="ECO:0000256" key="1">
    <source>
        <dbReference type="ARBA" id="ARBA00004123"/>
    </source>
</evidence>
<dbReference type="Pfam" id="PF08506">
    <property type="entry name" value="Cse1"/>
    <property type="match status" value="1"/>
</dbReference>
<feature type="domain" description="Importin N-terminal" evidence="7">
    <location>
        <begin position="29"/>
        <end position="104"/>
    </location>
</feature>
<dbReference type="InterPro" id="IPR001494">
    <property type="entry name" value="Importin-beta_N"/>
</dbReference>
<evidence type="ECO:0000256" key="2">
    <source>
        <dbReference type="ARBA" id="ARBA00004496"/>
    </source>
</evidence>
<evidence type="ECO:0000256" key="6">
    <source>
        <dbReference type="ARBA" id="ARBA00023242"/>
    </source>
</evidence>
<dbReference type="OrthoDB" id="3268246at2759"/>
<evidence type="ECO:0000259" key="7">
    <source>
        <dbReference type="PROSITE" id="PS50166"/>
    </source>
</evidence>
<evidence type="ECO:0000256" key="3">
    <source>
        <dbReference type="ARBA" id="ARBA00022448"/>
    </source>
</evidence>
<protein>
    <recommendedName>
        <fullName evidence="7">Importin N-terminal domain-containing protein</fullName>
    </recommendedName>
</protein>
<keyword evidence="6" id="KW-0539">Nucleus</keyword>
<dbReference type="Pfam" id="PF03810">
    <property type="entry name" value="IBN_N"/>
    <property type="match status" value="1"/>
</dbReference>
<dbReference type="InterPro" id="IPR013713">
    <property type="entry name" value="XPO2_central"/>
</dbReference>
<evidence type="ECO:0000256" key="4">
    <source>
        <dbReference type="ARBA" id="ARBA00022490"/>
    </source>
</evidence>
<gene>
    <name evidence="8" type="ORF">J437_LFUL003138</name>
</gene>
<dbReference type="AlphaFoldDB" id="A0A8K0PEM6"/>
<keyword evidence="4" id="KW-0963">Cytoplasm</keyword>
<dbReference type="Proteomes" id="UP000792457">
    <property type="component" value="Unassembled WGS sequence"/>
</dbReference>
<evidence type="ECO:0000256" key="5">
    <source>
        <dbReference type="ARBA" id="ARBA00022927"/>
    </source>
</evidence>
<dbReference type="GO" id="GO:0006611">
    <property type="term" value="P:protein export from nucleus"/>
    <property type="evidence" value="ECO:0007669"/>
    <property type="project" value="TreeGrafter"/>
</dbReference>
<proteinExistence type="predicted"/>
<dbReference type="SUPFAM" id="SSF48371">
    <property type="entry name" value="ARM repeat"/>
    <property type="match status" value="1"/>
</dbReference>
<name>A0A8K0PEM6_LADFU</name>
<dbReference type="SMART" id="SM00913">
    <property type="entry name" value="IBN_N"/>
    <property type="match status" value="1"/>
</dbReference>
<dbReference type="EMBL" id="KZ312452">
    <property type="protein sequence ID" value="KAG8240424.1"/>
    <property type="molecule type" value="Genomic_DNA"/>
</dbReference>
<dbReference type="GO" id="GO:0031267">
    <property type="term" value="F:small GTPase binding"/>
    <property type="evidence" value="ECO:0007669"/>
    <property type="project" value="InterPro"/>
</dbReference>
<dbReference type="GO" id="GO:0005829">
    <property type="term" value="C:cytosol"/>
    <property type="evidence" value="ECO:0007669"/>
    <property type="project" value="TreeGrafter"/>
</dbReference>
<dbReference type="PROSITE" id="PS50166">
    <property type="entry name" value="IMPORTIN_B_NT"/>
    <property type="match status" value="1"/>
</dbReference>
<dbReference type="GO" id="GO:0005049">
    <property type="term" value="F:nuclear export signal receptor activity"/>
    <property type="evidence" value="ECO:0007669"/>
    <property type="project" value="TreeGrafter"/>
</dbReference>
<evidence type="ECO:0000313" key="8">
    <source>
        <dbReference type="EMBL" id="KAG8240424.1"/>
    </source>
</evidence>
<dbReference type="PANTHER" id="PTHR10997">
    <property type="entry name" value="IMPORTIN-7, 8, 11"/>
    <property type="match status" value="1"/>
</dbReference>
<keyword evidence="5" id="KW-0653">Protein transport</keyword>
<keyword evidence="9" id="KW-1185">Reference proteome</keyword>
<evidence type="ECO:0000313" key="9">
    <source>
        <dbReference type="Proteomes" id="UP000792457"/>
    </source>
</evidence>
<organism evidence="8 9">
    <name type="scientific">Ladona fulva</name>
    <name type="common">Scarce chaser dragonfly</name>
    <name type="synonym">Libellula fulva</name>
    <dbReference type="NCBI Taxonomy" id="123851"/>
    <lineage>
        <taxon>Eukaryota</taxon>
        <taxon>Metazoa</taxon>
        <taxon>Ecdysozoa</taxon>
        <taxon>Arthropoda</taxon>
        <taxon>Hexapoda</taxon>
        <taxon>Insecta</taxon>
        <taxon>Pterygota</taxon>
        <taxon>Palaeoptera</taxon>
        <taxon>Odonata</taxon>
        <taxon>Epiprocta</taxon>
        <taxon>Anisoptera</taxon>
        <taxon>Libelluloidea</taxon>
        <taxon>Libellulidae</taxon>
        <taxon>Ladona</taxon>
    </lineage>
</organism>
<keyword evidence="3" id="KW-0813">Transport</keyword>
<reference evidence="8" key="2">
    <citation type="submission" date="2017-10" db="EMBL/GenBank/DDBJ databases">
        <title>Ladona fulva Genome sequencing and assembly.</title>
        <authorList>
            <person name="Murali S."/>
            <person name="Richards S."/>
            <person name="Bandaranaike D."/>
            <person name="Bellair M."/>
            <person name="Blankenburg K."/>
            <person name="Chao H."/>
            <person name="Dinh H."/>
            <person name="Doddapaneni H."/>
            <person name="Dugan-Rocha S."/>
            <person name="Elkadiri S."/>
            <person name="Gnanaolivu R."/>
            <person name="Hernandez B."/>
            <person name="Skinner E."/>
            <person name="Javaid M."/>
            <person name="Lee S."/>
            <person name="Li M."/>
            <person name="Ming W."/>
            <person name="Munidasa M."/>
            <person name="Muniz J."/>
            <person name="Nguyen L."/>
            <person name="Hughes D."/>
            <person name="Osuji N."/>
            <person name="Pu L.-L."/>
            <person name="Puazo M."/>
            <person name="Qu C."/>
            <person name="Quiroz J."/>
            <person name="Raj R."/>
            <person name="Weissenberger G."/>
            <person name="Xin Y."/>
            <person name="Zou X."/>
            <person name="Han Y."/>
            <person name="Worley K."/>
            <person name="Muzny D."/>
            <person name="Gibbs R."/>
        </authorList>
    </citation>
    <scope>NUCLEOTIDE SEQUENCE</scope>
    <source>
        <strain evidence="8">Sampled in the wild</strain>
    </source>
</reference>
<dbReference type="InterPro" id="IPR011989">
    <property type="entry name" value="ARM-like"/>
</dbReference>
<accession>A0A8K0PEM6</accession>
<dbReference type="InterPro" id="IPR016024">
    <property type="entry name" value="ARM-type_fold"/>
</dbReference>
<dbReference type="GO" id="GO:0006606">
    <property type="term" value="P:protein import into nucleus"/>
    <property type="evidence" value="ECO:0007669"/>
    <property type="project" value="TreeGrafter"/>
</dbReference>
<dbReference type="PANTHER" id="PTHR10997:SF8">
    <property type="entry name" value="EXPORTIN-2"/>
    <property type="match status" value="1"/>
</dbReference>
<comment type="subcellular location">
    <subcellularLocation>
        <location evidence="2">Cytoplasm</location>
    </subcellularLocation>
    <subcellularLocation>
        <location evidence="1">Nucleus</location>
    </subcellularLocation>
</comment>
<comment type="caution">
    <text evidence="8">The sequence shown here is derived from an EMBL/GenBank/DDBJ whole genome shotgun (WGS) entry which is preliminary data.</text>
</comment>
<dbReference type="GO" id="GO:0005635">
    <property type="term" value="C:nuclear envelope"/>
    <property type="evidence" value="ECO:0007669"/>
    <property type="project" value="TreeGrafter"/>
</dbReference>
<sequence>MELNDSNLQSLANYLQQTLSPEISVRKPAEKFLESIEVTQNFPLLLLHLVGKEDLPLNIRLSGAVAFKNFVKRNWGVDSEEGQDRIHSSDREAVKNLIVDLMLRSPESIQRQLSDAVSQIGRHDFPDKWPGLITQMVEKFNSGDFYVINGVLRTAHSLFKRYRHEFKSQKLWTEIKYVLDSFAKPFTDLFVATMNLTTVHANNVELLKVLYSSLTIICKVFYSLNFQDLPEFFEDNMQTWMSNFHTLLNTDIKELRTEEDEEVGPLEMLKSQVCDNVSLYAQKYDEDFQPFLPQMVTDVWNLLVTTGPQPKYDVLVSNALQFLVSVAERPYYSKLFEDPTVLSSICEKVIIPNVEFGTSDEELFGDNPEEYLRRDLQGSDVGTRRRSACDLVRALSNHFEAQMMSVFGNYVQMLQLSK</sequence>
<dbReference type="Gene3D" id="1.25.10.10">
    <property type="entry name" value="Leucine-rich Repeat Variant"/>
    <property type="match status" value="1"/>
</dbReference>